<gene>
    <name evidence="2" type="ORF">FPE_LOCUS23266</name>
</gene>
<reference evidence="2" key="1">
    <citation type="submission" date="2023-05" db="EMBL/GenBank/DDBJ databases">
        <authorList>
            <person name="Huff M."/>
        </authorList>
    </citation>
    <scope>NUCLEOTIDE SEQUENCE</scope>
</reference>
<feature type="region of interest" description="Disordered" evidence="1">
    <location>
        <begin position="31"/>
        <end position="50"/>
    </location>
</feature>
<feature type="region of interest" description="Disordered" evidence="1">
    <location>
        <begin position="130"/>
        <end position="153"/>
    </location>
</feature>
<name>A0AAD1ZWS1_9LAMI</name>
<keyword evidence="3" id="KW-1185">Reference proteome</keyword>
<evidence type="ECO:0000256" key="1">
    <source>
        <dbReference type="SAM" id="MobiDB-lite"/>
    </source>
</evidence>
<organism evidence="2 3">
    <name type="scientific">Fraxinus pennsylvanica</name>
    <dbReference type="NCBI Taxonomy" id="56036"/>
    <lineage>
        <taxon>Eukaryota</taxon>
        <taxon>Viridiplantae</taxon>
        <taxon>Streptophyta</taxon>
        <taxon>Embryophyta</taxon>
        <taxon>Tracheophyta</taxon>
        <taxon>Spermatophyta</taxon>
        <taxon>Magnoliopsida</taxon>
        <taxon>eudicotyledons</taxon>
        <taxon>Gunneridae</taxon>
        <taxon>Pentapetalae</taxon>
        <taxon>asterids</taxon>
        <taxon>lamiids</taxon>
        <taxon>Lamiales</taxon>
        <taxon>Oleaceae</taxon>
        <taxon>Oleeae</taxon>
        <taxon>Fraxinus</taxon>
    </lineage>
</organism>
<protein>
    <submittedName>
        <fullName evidence="2">Uncharacterized protein</fullName>
    </submittedName>
</protein>
<dbReference type="EMBL" id="OU503049">
    <property type="protein sequence ID" value="CAI9775836.1"/>
    <property type="molecule type" value="Genomic_DNA"/>
</dbReference>
<dbReference type="AlphaFoldDB" id="A0AAD1ZWS1"/>
<proteinExistence type="predicted"/>
<feature type="region of interest" description="Disordered" evidence="1">
    <location>
        <begin position="191"/>
        <end position="228"/>
    </location>
</feature>
<sequence length="228" mass="25103">MRVSNPAAEMSSGFLGLDEWPATFYVRRAKGPGHSRMNQSPAEREGLPGRMPMGAGFFEKARADSETWDLGLATNEGKLEELSPPAAYVVSARNASLHLLASFQLRMPNAYYLVLEANRQKLTLRVSLPAQEAKHSARRPGLGAPASQKSKEGRIRKADHYIIGILVVRPTTTLRNKERGLQVLRKSRTRQLTYGSGAEPQHRGLGQHLYNSQSSIGSGQDGDELRLV</sequence>
<dbReference type="Proteomes" id="UP000834106">
    <property type="component" value="Chromosome 14"/>
</dbReference>
<accession>A0AAD1ZWS1</accession>
<evidence type="ECO:0000313" key="2">
    <source>
        <dbReference type="EMBL" id="CAI9775836.1"/>
    </source>
</evidence>
<evidence type="ECO:0000313" key="3">
    <source>
        <dbReference type="Proteomes" id="UP000834106"/>
    </source>
</evidence>